<evidence type="ECO:0000313" key="12">
    <source>
        <dbReference type="EMBL" id="EFN58068.1"/>
    </source>
</evidence>
<evidence type="ECO:0008006" key="14">
    <source>
        <dbReference type="Google" id="ProtNLM"/>
    </source>
</evidence>
<feature type="transmembrane region" description="Helical" evidence="9">
    <location>
        <begin position="460"/>
        <end position="479"/>
    </location>
</feature>
<keyword evidence="3" id="KW-0813">Transport</keyword>
<evidence type="ECO:0000256" key="2">
    <source>
        <dbReference type="ARBA" id="ARBA00008066"/>
    </source>
</evidence>
<proteinExistence type="inferred from homology"/>
<name>E1Z8B9_CHLVA</name>
<evidence type="ECO:0000256" key="5">
    <source>
        <dbReference type="ARBA" id="ARBA00022970"/>
    </source>
</evidence>
<feature type="transmembrane region" description="Helical" evidence="9">
    <location>
        <begin position="373"/>
        <end position="395"/>
    </location>
</feature>
<evidence type="ECO:0000313" key="13">
    <source>
        <dbReference type="Proteomes" id="UP000008141"/>
    </source>
</evidence>
<dbReference type="Pfam" id="PF04366">
    <property type="entry name" value="Ysc84"/>
    <property type="match status" value="1"/>
</dbReference>
<dbReference type="OrthoDB" id="509948at2759"/>
<dbReference type="EMBL" id="GL433838">
    <property type="protein sequence ID" value="EFN58068.1"/>
    <property type="molecule type" value="Genomic_DNA"/>
</dbReference>
<dbReference type="Proteomes" id="UP000008141">
    <property type="component" value="Unassembled WGS sequence"/>
</dbReference>
<dbReference type="RefSeq" id="XP_005850170.1">
    <property type="nucleotide sequence ID" value="XM_005850108.1"/>
</dbReference>
<dbReference type="GO" id="GO:0016020">
    <property type="term" value="C:membrane"/>
    <property type="evidence" value="ECO:0007669"/>
    <property type="project" value="UniProtKB-SubCell"/>
</dbReference>
<dbReference type="KEGG" id="cvr:CHLNCDRAFT_142340"/>
<keyword evidence="13" id="KW-1185">Reference proteome</keyword>
<gene>
    <name evidence="12" type="ORF">CHLNCDRAFT_142340</name>
</gene>
<dbReference type="Pfam" id="PF01490">
    <property type="entry name" value="Aa_trans"/>
    <property type="match status" value="1"/>
</dbReference>
<accession>E1Z8B9</accession>
<keyword evidence="6 9" id="KW-1133">Transmembrane helix</keyword>
<dbReference type="GO" id="GO:0015179">
    <property type="term" value="F:L-amino acid transmembrane transporter activity"/>
    <property type="evidence" value="ECO:0007669"/>
    <property type="project" value="TreeGrafter"/>
</dbReference>
<feature type="region of interest" description="Disordered" evidence="8">
    <location>
        <begin position="195"/>
        <end position="228"/>
    </location>
</feature>
<keyword evidence="5" id="KW-0029">Amino-acid transport</keyword>
<evidence type="ECO:0000256" key="6">
    <source>
        <dbReference type="ARBA" id="ARBA00022989"/>
    </source>
</evidence>
<evidence type="ECO:0000256" key="1">
    <source>
        <dbReference type="ARBA" id="ARBA00004141"/>
    </source>
</evidence>
<evidence type="ECO:0000256" key="4">
    <source>
        <dbReference type="ARBA" id="ARBA00022692"/>
    </source>
</evidence>
<comment type="similarity">
    <text evidence="2">Belongs to the amino acid/polyamine transporter 2 family.</text>
</comment>
<sequence length="695" mass="73349">MSDSSGQASAGGAAPPPATAIAAPLNPALAKAAAESAAAIALACTPQAVQQQQAARLAAVRLEHACGTTLAALCPREKLIPIPGHAIRAADGSGLLMVPAYQRITFIPGQTTVDENGVTKTTPNRRMYSVVEGDPVPLKPPTAEELAAFDRAVQKAKAERGQERAQLFAELAKDAEEHDGGSATKPASPDFMFRVRAPQQRPAPTSRSGRQLLEPRYSDPLDGGDSSSALEWEGEPILNLVTAVLGAGVLGFPFCFKTCGLGLAVVLVLVTLAAAELSMRLLLMSSQLTGKRSYEELARHTYGRAGQAAVDSCIIAMNVGSVVAYLNILTDTISSVAGTVIPPGAEPSRNMMLGVVTMAGCLPVALLVKSAQLLTAVSSLSMVFLLFFCALIALLPFSPTPNTGARGGGWRPLLWWRWEGVLVAFPIVSYGFTAHQYLFNIYPAAQRPSMRKMTAAVQRGMLLSAAIYVAVGACGYSAFGARCRAFDLLNKLTQTEGQPKGAQTIPRAELQRCTGLCFASVKKAGLLATLEGGEGFVIAKINSPDATTWSAPLFIKLFAGGLGLTMGYSQIDSLIVLDTQEAVQRYSRPHKFDLNMEAAAVGPFNNLAAHDDASVGALGDESFIYSVAKGTLVDISYKGLRYTLDESKNRALYGDASPADILAGTVQPPAAMQELQGALTSFMKTGRLQHIPDEH</sequence>
<feature type="transmembrane region" description="Helical" evidence="9">
    <location>
        <begin position="308"/>
        <end position="330"/>
    </location>
</feature>
<feature type="domain" description="Ysc84 actin-binding" evidence="11">
    <location>
        <begin position="559"/>
        <end position="681"/>
    </location>
</feature>
<keyword evidence="7 9" id="KW-0472">Membrane</keyword>
<feature type="transmembrane region" description="Helical" evidence="9">
    <location>
        <begin position="415"/>
        <end position="439"/>
    </location>
</feature>
<evidence type="ECO:0000256" key="3">
    <source>
        <dbReference type="ARBA" id="ARBA00022448"/>
    </source>
</evidence>
<dbReference type="AlphaFoldDB" id="E1Z8B9"/>
<dbReference type="PANTHER" id="PTHR22950">
    <property type="entry name" value="AMINO ACID TRANSPORTER"/>
    <property type="match status" value="1"/>
</dbReference>
<feature type="domain" description="Amino acid transporter transmembrane" evidence="10">
    <location>
        <begin position="237"/>
        <end position="482"/>
    </location>
</feature>
<dbReference type="InterPro" id="IPR007461">
    <property type="entry name" value="Ysc84_actin-binding"/>
</dbReference>
<reference evidence="12 13" key="1">
    <citation type="journal article" date="2010" name="Plant Cell">
        <title>The Chlorella variabilis NC64A genome reveals adaptation to photosymbiosis, coevolution with viruses, and cryptic sex.</title>
        <authorList>
            <person name="Blanc G."/>
            <person name="Duncan G."/>
            <person name="Agarkova I."/>
            <person name="Borodovsky M."/>
            <person name="Gurnon J."/>
            <person name="Kuo A."/>
            <person name="Lindquist E."/>
            <person name="Lucas S."/>
            <person name="Pangilinan J."/>
            <person name="Polle J."/>
            <person name="Salamov A."/>
            <person name="Terry A."/>
            <person name="Yamada T."/>
            <person name="Dunigan D.D."/>
            <person name="Grigoriev I.V."/>
            <person name="Claverie J.M."/>
            <person name="Van Etten J.L."/>
        </authorList>
    </citation>
    <scope>NUCLEOTIDE SEQUENCE [LARGE SCALE GENOMIC DNA]</scope>
    <source>
        <strain evidence="12 13">NC64A</strain>
    </source>
</reference>
<evidence type="ECO:0000259" key="11">
    <source>
        <dbReference type="Pfam" id="PF04366"/>
    </source>
</evidence>
<dbReference type="InterPro" id="IPR013057">
    <property type="entry name" value="AA_transpt_TM"/>
</dbReference>
<keyword evidence="4 9" id="KW-0812">Transmembrane</keyword>
<evidence type="ECO:0000256" key="8">
    <source>
        <dbReference type="SAM" id="MobiDB-lite"/>
    </source>
</evidence>
<feature type="transmembrane region" description="Helical" evidence="9">
    <location>
        <begin position="260"/>
        <end position="283"/>
    </location>
</feature>
<evidence type="ECO:0000259" key="10">
    <source>
        <dbReference type="Pfam" id="PF01490"/>
    </source>
</evidence>
<evidence type="ECO:0000256" key="7">
    <source>
        <dbReference type="ARBA" id="ARBA00023136"/>
    </source>
</evidence>
<evidence type="ECO:0000256" key="9">
    <source>
        <dbReference type="SAM" id="Phobius"/>
    </source>
</evidence>
<dbReference type="CDD" id="cd11524">
    <property type="entry name" value="SYLF"/>
    <property type="match status" value="1"/>
</dbReference>
<protein>
    <recommendedName>
        <fullName evidence="14">Ysc84 actin-binding domain-containing protein</fullName>
    </recommendedName>
</protein>
<dbReference type="PANTHER" id="PTHR22950:SF458">
    <property type="entry name" value="SODIUM-COUPLED NEUTRAL AMINO ACID TRANSPORTER 11-RELATED"/>
    <property type="match status" value="1"/>
</dbReference>
<dbReference type="eggNOG" id="KOG1843">
    <property type="taxonomic scope" value="Eukaryota"/>
</dbReference>
<dbReference type="GeneID" id="17357470"/>
<feature type="transmembrane region" description="Helical" evidence="9">
    <location>
        <begin position="350"/>
        <end position="368"/>
    </location>
</feature>
<dbReference type="InParanoid" id="E1Z8B9"/>
<organism evidence="13">
    <name type="scientific">Chlorella variabilis</name>
    <name type="common">Green alga</name>
    <dbReference type="NCBI Taxonomy" id="554065"/>
    <lineage>
        <taxon>Eukaryota</taxon>
        <taxon>Viridiplantae</taxon>
        <taxon>Chlorophyta</taxon>
        <taxon>core chlorophytes</taxon>
        <taxon>Trebouxiophyceae</taxon>
        <taxon>Chlorellales</taxon>
        <taxon>Chlorellaceae</taxon>
        <taxon>Chlorella clade</taxon>
        <taxon>Chlorella</taxon>
    </lineage>
</organism>
<comment type="subcellular location">
    <subcellularLocation>
        <location evidence="1">Membrane</location>
        <topology evidence="1">Multi-pass membrane protein</topology>
    </subcellularLocation>
</comment>
<dbReference type="eggNOG" id="KOG1305">
    <property type="taxonomic scope" value="Eukaryota"/>
</dbReference>